<organism evidence="1 2">
    <name type="scientific">Marinicrinis lubricantis</name>
    <dbReference type="NCBI Taxonomy" id="2086470"/>
    <lineage>
        <taxon>Bacteria</taxon>
        <taxon>Bacillati</taxon>
        <taxon>Bacillota</taxon>
        <taxon>Bacilli</taxon>
        <taxon>Bacillales</taxon>
        <taxon>Paenibacillaceae</taxon>
    </lineage>
</organism>
<dbReference type="RefSeq" id="WP_379893777.1">
    <property type="nucleotide sequence ID" value="NZ_CBCSCT010000114.1"/>
</dbReference>
<sequence length="144" mass="16797">MFKDHIPQFVKGRILKTEMLESLRDYPRHACELFLQDWSDGIVAGAAVRAEGEHLVIQKGIIKYRDRLYMLTSDVSIPYQATGRETVIKIRFEDADQSRDYTEYRTEVVLDDEVRLLPNEMELGLAERNIREQIVCRRYVSAAC</sequence>
<evidence type="ECO:0000313" key="2">
    <source>
        <dbReference type="Proteomes" id="UP001596250"/>
    </source>
</evidence>
<name>A0ABW1IMZ2_9BACL</name>
<dbReference type="EMBL" id="JBHSQV010000098">
    <property type="protein sequence ID" value="MFC5986445.1"/>
    <property type="molecule type" value="Genomic_DNA"/>
</dbReference>
<accession>A0ABW1IMZ2</accession>
<keyword evidence="2" id="KW-1185">Reference proteome</keyword>
<proteinExistence type="predicted"/>
<gene>
    <name evidence="1" type="ORF">ACFPXP_08385</name>
</gene>
<dbReference type="Proteomes" id="UP001596250">
    <property type="component" value="Unassembled WGS sequence"/>
</dbReference>
<reference evidence="2" key="1">
    <citation type="journal article" date="2019" name="Int. J. Syst. Evol. Microbiol.">
        <title>The Global Catalogue of Microorganisms (GCM) 10K type strain sequencing project: providing services to taxonomists for standard genome sequencing and annotation.</title>
        <authorList>
            <consortium name="The Broad Institute Genomics Platform"/>
            <consortium name="The Broad Institute Genome Sequencing Center for Infectious Disease"/>
            <person name="Wu L."/>
            <person name="Ma J."/>
        </authorList>
    </citation>
    <scope>NUCLEOTIDE SEQUENCE [LARGE SCALE GENOMIC DNA]</scope>
    <source>
        <strain evidence="2">CCM 8749</strain>
    </source>
</reference>
<evidence type="ECO:0000313" key="1">
    <source>
        <dbReference type="EMBL" id="MFC5986445.1"/>
    </source>
</evidence>
<comment type="caution">
    <text evidence="1">The sequence shown here is derived from an EMBL/GenBank/DDBJ whole genome shotgun (WGS) entry which is preliminary data.</text>
</comment>
<protein>
    <submittedName>
        <fullName evidence="1">Uncharacterized protein</fullName>
    </submittedName>
</protein>